<dbReference type="Proteomes" id="UP000322521">
    <property type="component" value="Unassembled WGS sequence"/>
</dbReference>
<dbReference type="AlphaFoldDB" id="A0A5M9NWG8"/>
<evidence type="ECO:0008006" key="3">
    <source>
        <dbReference type="Google" id="ProtNLM"/>
    </source>
</evidence>
<evidence type="ECO:0000313" key="2">
    <source>
        <dbReference type="Proteomes" id="UP000322521"/>
    </source>
</evidence>
<sequence length="114" mass="12825">MRATTSLCDVFQDTKFSAVKDKLKDLAEINKLFHEEFPHYGNQLRVANISGGCIAIETPNSMLLTRLKFDRIQILKWAESVDLSANDLKLTVNPALYKQLGSDVYGQGSPKHQK</sequence>
<name>A0A5M9NWG8_9VIBR</name>
<organism evidence="1 2">
    <name type="scientific">Vibrio gigantis</name>
    <dbReference type="NCBI Taxonomy" id="296199"/>
    <lineage>
        <taxon>Bacteria</taxon>
        <taxon>Pseudomonadati</taxon>
        <taxon>Pseudomonadota</taxon>
        <taxon>Gammaproteobacteria</taxon>
        <taxon>Vibrionales</taxon>
        <taxon>Vibrionaceae</taxon>
        <taxon>Vibrio</taxon>
    </lineage>
</organism>
<dbReference type="EMBL" id="VXJS01000007">
    <property type="protein sequence ID" value="KAA8675542.1"/>
    <property type="molecule type" value="Genomic_DNA"/>
</dbReference>
<reference evidence="1 2" key="1">
    <citation type="submission" date="2019-09" db="EMBL/GenBank/DDBJ databases">
        <title>Draft genome sequence of various Type strains from the CCUG.</title>
        <authorList>
            <person name="Pineiro-Iglesias B."/>
            <person name="Tunovic T."/>
            <person name="Unosson C."/>
            <person name="Inganas E."/>
            <person name="Ohlen M."/>
            <person name="Cardew S."/>
            <person name="Jensie-Markopoulos S."/>
            <person name="Salva-Serra F."/>
            <person name="Jaen-Luchoro D."/>
            <person name="Karlsson R."/>
            <person name="Svensson-Stadler L."/>
            <person name="Chun J."/>
            <person name="Moore E."/>
        </authorList>
    </citation>
    <scope>NUCLEOTIDE SEQUENCE [LARGE SCALE GENOMIC DNA]</scope>
    <source>
        <strain evidence="1 2">CCUG 56969T</strain>
    </source>
</reference>
<keyword evidence="2" id="KW-1185">Reference proteome</keyword>
<proteinExistence type="predicted"/>
<protein>
    <recommendedName>
        <fullName evidence="3">DUF721 domain-containing protein</fullName>
    </recommendedName>
</protein>
<comment type="caution">
    <text evidence="1">The sequence shown here is derived from an EMBL/GenBank/DDBJ whole genome shotgun (WGS) entry which is preliminary data.</text>
</comment>
<accession>A0A5M9NWG8</accession>
<gene>
    <name evidence="1" type="ORF">F4W18_13020</name>
</gene>
<dbReference type="RefSeq" id="WP_086715474.1">
    <property type="nucleotide sequence ID" value="NZ_AP025494.1"/>
</dbReference>
<evidence type="ECO:0000313" key="1">
    <source>
        <dbReference type="EMBL" id="KAA8675542.1"/>
    </source>
</evidence>